<dbReference type="Gene3D" id="3.30.70.100">
    <property type="match status" value="1"/>
</dbReference>
<comment type="caution">
    <text evidence="3">The sequence shown here is derived from an EMBL/GenBank/DDBJ whole genome shotgun (WGS) entry which is preliminary data.</text>
</comment>
<dbReference type="Proteomes" id="UP000269438">
    <property type="component" value="Unassembled WGS sequence"/>
</dbReference>
<dbReference type="EMBL" id="RCUY01000011">
    <property type="protein sequence ID" value="RLP80693.1"/>
    <property type="molecule type" value="Genomic_DNA"/>
</dbReference>
<evidence type="ECO:0000313" key="4">
    <source>
        <dbReference type="Proteomes" id="UP000269438"/>
    </source>
</evidence>
<evidence type="ECO:0000313" key="2">
    <source>
        <dbReference type="EMBL" id="RLP80693.1"/>
    </source>
</evidence>
<protein>
    <submittedName>
        <fullName evidence="3">Antibiotic biosynthesis monooxygenase</fullName>
    </submittedName>
</protein>
<feature type="domain" description="ABM" evidence="1">
    <location>
        <begin position="4"/>
        <end position="91"/>
    </location>
</feature>
<evidence type="ECO:0000259" key="1">
    <source>
        <dbReference type="PROSITE" id="PS51725"/>
    </source>
</evidence>
<organism evidence="3 4">
    <name type="scientific">Mycetocola lacteus</name>
    <dbReference type="NCBI Taxonomy" id="76637"/>
    <lineage>
        <taxon>Bacteria</taxon>
        <taxon>Bacillati</taxon>
        <taxon>Actinomycetota</taxon>
        <taxon>Actinomycetes</taxon>
        <taxon>Micrococcales</taxon>
        <taxon>Microbacteriaceae</taxon>
        <taxon>Mycetocola</taxon>
    </lineage>
</organism>
<sequence length="104" mass="11019">MSAVVVTAVFTPVQGQLEAVLDALRPAIEAVQTESGCELYAIHQHPNGDIVMIEKWSSVEQLDRHGEGPAVAALNAALVGLLERPADVTRLIPIPVGDTIRGTL</sequence>
<dbReference type="AlphaFoldDB" id="A0A3L7AXY8"/>
<proteinExistence type="predicted"/>
<dbReference type="SUPFAM" id="SSF54909">
    <property type="entry name" value="Dimeric alpha+beta barrel"/>
    <property type="match status" value="1"/>
</dbReference>
<keyword evidence="3" id="KW-0560">Oxidoreductase</keyword>
<dbReference type="InterPro" id="IPR007138">
    <property type="entry name" value="ABM_dom"/>
</dbReference>
<dbReference type="RefSeq" id="WP_121686969.1">
    <property type="nucleotide sequence ID" value="NZ_RCUY01000001.1"/>
</dbReference>
<dbReference type="EMBL" id="RCUY01000001">
    <property type="protein sequence ID" value="RLP84478.1"/>
    <property type="molecule type" value="Genomic_DNA"/>
</dbReference>
<accession>A0A3L7AXY8</accession>
<keyword evidence="3" id="KW-0503">Monooxygenase</keyword>
<gene>
    <name evidence="3" type="ORF">D9V34_00260</name>
    <name evidence="2" type="ORF">D9V34_12555</name>
</gene>
<evidence type="ECO:0000313" key="3">
    <source>
        <dbReference type="EMBL" id="RLP84478.1"/>
    </source>
</evidence>
<reference evidence="3 4" key="1">
    <citation type="submission" date="2018-10" db="EMBL/GenBank/DDBJ databases">
        <authorList>
            <person name="Li J."/>
        </authorList>
    </citation>
    <scope>NUCLEOTIDE SEQUENCE [LARGE SCALE GENOMIC DNA]</scope>
    <source>
        <strain evidence="3 4">JCM 11654</strain>
    </source>
</reference>
<dbReference type="GO" id="GO:0004497">
    <property type="term" value="F:monooxygenase activity"/>
    <property type="evidence" value="ECO:0007669"/>
    <property type="project" value="UniProtKB-KW"/>
</dbReference>
<dbReference type="Pfam" id="PF03992">
    <property type="entry name" value="ABM"/>
    <property type="match status" value="1"/>
</dbReference>
<dbReference type="InterPro" id="IPR011008">
    <property type="entry name" value="Dimeric_a/b-barrel"/>
</dbReference>
<keyword evidence="4" id="KW-1185">Reference proteome</keyword>
<dbReference type="PROSITE" id="PS51725">
    <property type="entry name" value="ABM"/>
    <property type="match status" value="1"/>
</dbReference>
<name>A0A3L7AXY8_9MICO</name>
<dbReference type="OrthoDB" id="5241825at2"/>